<reference evidence="6 7" key="1">
    <citation type="submission" date="2019-02" db="EMBL/GenBank/DDBJ databases">
        <title>Genomic Encyclopedia of Type Strains, Phase IV (KMG-IV): sequencing the most valuable type-strain genomes for metagenomic binning, comparative biology and taxonomic classification.</title>
        <authorList>
            <person name="Goeker M."/>
        </authorList>
    </citation>
    <scope>NUCLEOTIDE SEQUENCE [LARGE SCALE GENOMIC DNA]</scope>
    <source>
        <strain evidence="6 7">DSM 45622</strain>
    </source>
</reference>
<accession>A0A4Q7NNU5</accession>
<keyword evidence="4 6" id="KW-0067">ATP-binding</keyword>
<dbReference type="SMART" id="SM00382">
    <property type="entry name" value="AAA"/>
    <property type="match status" value="1"/>
</dbReference>
<dbReference type="InterPro" id="IPR003593">
    <property type="entry name" value="AAA+_ATPase"/>
</dbReference>
<dbReference type="AlphaFoldDB" id="A0A4Q7NNU5"/>
<dbReference type="Pfam" id="PF00005">
    <property type="entry name" value="ABC_tran"/>
    <property type="match status" value="1"/>
</dbReference>
<gene>
    <name evidence="6" type="ORF">EV189_2327</name>
</gene>
<keyword evidence="3" id="KW-0547">Nucleotide-binding</keyword>
<dbReference type="Gene3D" id="3.40.50.300">
    <property type="entry name" value="P-loop containing nucleotide triphosphate hydrolases"/>
    <property type="match status" value="1"/>
</dbReference>
<organism evidence="6 7">
    <name type="scientific">Motilibacter rhizosphaerae</name>
    <dbReference type="NCBI Taxonomy" id="598652"/>
    <lineage>
        <taxon>Bacteria</taxon>
        <taxon>Bacillati</taxon>
        <taxon>Actinomycetota</taxon>
        <taxon>Actinomycetes</taxon>
        <taxon>Motilibacterales</taxon>
        <taxon>Motilibacteraceae</taxon>
        <taxon>Motilibacter</taxon>
    </lineage>
</organism>
<dbReference type="PROSITE" id="PS50893">
    <property type="entry name" value="ABC_TRANSPORTER_2"/>
    <property type="match status" value="1"/>
</dbReference>
<evidence type="ECO:0000256" key="4">
    <source>
        <dbReference type="ARBA" id="ARBA00022840"/>
    </source>
</evidence>
<comment type="caution">
    <text evidence="6">The sequence shown here is derived from an EMBL/GenBank/DDBJ whole genome shotgun (WGS) entry which is preliminary data.</text>
</comment>
<evidence type="ECO:0000256" key="3">
    <source>
        <dbReference type="ARBA" id="ARBA00022741"/>
    </source>
</evidence>
<dbReference type="EMBL" id="SGXD01000003">
    <property type="protein sequence ID" value="RZS86909.1"/>
    <property type="molecule type" value="Genomic_DNA"/>
</dbReference>
<dbReference type="Proteomes" id="UP000293638">
    <property type="component" value="Unassembled WGS sequence"/>
</dbReference>
<keyword evidence="7" id="KW-1185">Reference proteome</keyword>
<feature type="domain" description="ABC transporter" evidence="5">
    <location>
        <begin position="9"/>
        <end position="235"/>
    </location>
</feature>
<dbReference type="GO" id="GO:0005524">
    <property type="term" value="F:ATP binding"/>
    <property type="evidence" value="ECO:0007669"/>
    <property type="project" value="UniProtKB-KW"/>
</dbReference>
<evidence type="ECO:0000259" key="5">
    <source>
        <dbReference type="PROSITE" id="PS50893"/>
    </source>
</evidence>
<dbReference type="InterPro" id="IPR003439">
    <property type="entry name" value="ABC_transporter-like_ATP-bd"/>
</dbReference>
<comment type="similarity">
    <text evidence="1">Belongs to the ABC transporter superfamily.</text>
</comment>
<proteinExistence type="inferred from homology"/>
<evidence type="ECO:0000313" key="6">
    <source>
        <dbReference type="EMBL" id="RZS86909.1"/>
    </source>
</evidence>
<evidence type="ECO:0000256" key="1">
    <source>
        <dbReference type="ARBA" id="ARBA00005417"/>
    </source>
</evidence>
<protein>
    <submittedName>
        <fullName evidence="6">ABC-2 type transport system ATP-binding protein</fullName>
    </submittedName>
</protein>
<dbReference type="RefSeq" id="WP_231116304.1">
    <property type="nucleotide sequence ID" value="NZ_SGXD01000003.1"/>
</dbReference>
<dbReference type="GO" id="GO:0016887">
    <property type="term" value="F:ATP hydrolysis activity"/>
    <property type="evidence" value="ECO:0007669"/>
    <property type="project" value="InterPro"/>
</dbReference>
<dbReference type="PANTHER" id="PTHR43335">
    <property type="entry name" value="ABC TRANSPORTER, ATP-BINDING PROTEIN"/>
    <property type="match status" value="1"/>
</dbReference>
<dbReference type="PANTHER" id="PTHR43335:SF4">
    <property type="entry name" value="ABC TRANSPORTER, ATP-BINDING PROTEIN"/>
    <property type="match status" value="1"/>
</dbReference>
<dbReference type="SUPFAM" id="SSF52540">
    <property type="entry name" value="P-loop containing nucleoside triphosphate hydrolases"/>
    <property type="match status" value="1"/>
</dbReference>
<name>A0A4Q7NNU5_9ACTN</name>
<keyword evidence="2" id="KW-0813">Transport</keyword>
<dbReference type="InterPro" id="IPR027417">
    <property type="entry name" value="P-loop_NTPase"/>
</dbReference>
<dbReference type="PROSITE" id="PS00211">
    <property type="entry name" value="ABC_TRANSPORTER_1"/>
    <property type="match status" value="1"/>
</dbReference>
<evidence type="ECO:0000256" key="2">
    <source>
        <dbReference type="ARBA" id="ARBA00022448"/>
    </source>
</evidence>
<evidence type="ECO:0000313" key="7">
    <source>
        <dbReference type="Proteomes" id="UP000293638"/>
    </source>
</evidence>
<sequence length="302" mass="31366">MIDTAQPAIEVRGLVKAFGDVTALDGVDLEVPEGSVHGLLGPNGAGKTTLLRILVGLVSPSAGTVRVLGHDPALGPAAREGVASLIESPRFKPSLSARTNLRMLADLDGLGAAGDVEDALARVGLDSRQTRAVRHYSLGMRQRLGIAACLVRRPRLLLLDEPANGLDPSGARDVRMLVRELADEGTTVLLSSHDMAEVDELCDSVTILARGRVARTGSMAGLRTEAPVAAYLLCTADDATAATLAPAGVTVERTPAGLVVSATQADMDAYAVVLGRSGVPIRTLQLQTAPLEALFFALTDVA</sequence>
<dbReference type="InterPro" id="IPR017871">
    <property type="entry name" value="ABC_transporter-like_CS"/>
</dbReference>